<keyword evidence="7" id="KW-1185">Reference proteome</keyword>
<evidence type="ECO:0000256" key="2">
    <source>
        <dbReference type="ARBA" id="ARBA00022723"/>
    </source>
</evidence>
<dbReference type="InterPro" id="IPR029060">
    <property type="entry name" value="PIN-like_dom_sf"/>
</dbReference>
<dbReference type="GO" id="GO:0046872">
    <property type="term" value="F:metal ion binding"/>
    <property type="evidence" value="ECO:0007669"/>
    <property type="project" value="UniProtKB-KW"/>
</dbReference>
<proteinExistence type="predicted"/>
<dbReference type="InterPro" id="IPR002716">
    <property type="entry name" value="PIN_dom"/>
</dbReference>
<evidence type="ECO:0000259" key="5">
    <source>
        <dbReference type="Pfam" id="PF01850"/>
    </source>
</evidence>
<evidence type="ECO:0000256" key="4">
    <source>
        <dbReference type="ARBA" id="ARBA00022842"/>
    </source>
</evidence>
<dbReference type="AlphaFoldDB" id="R4YWI4"/>
<dbReference type="SUPFAM" id="SSF88723">
    <property type="entry name" value="PIN domain-like"/>
    <property type="match status" value="1"/>
</dbReference>
<dbReference type="HOGENOM" id="CLU_2536347_0_0_11"/>
<name>R4YWI4_9ACTN</name>
<keyword evidence="1" id="KW-0540">Nuclease</keyword>
<organism evidence="6 7">
    <name type="scientific">Candidatus Neomicrothrix parvicella RN1</name>
    <dbReference type="NCBI Taxonomy" id="1229780"/>
    <lineage>
        <taxon>Bacteria</taxon>
        <taxon>Bacillati</taxon>
        <taxon>Actinomycetota</taxon>
        <taxon>Acidimicrobiia</taxon>
        <taxon>Acidimicrobiales</taxon>
        <taxon>Microthrixaceae</taxon>
        <taxon>Candidatus Neomicrothrix</taxon>
    </lineage>
</organism>
<dbReference type="Gene3D" id="3.40.50.1010">
    <property type="entry name" value="5'-nuclease"/>
    <property type="match status" value="1"/>
</dbReference>
<keyword evidence="3" id="KW-0378">Hydrolase</keyword>
<evidence type="ECO:0000313" key="6">
    <source>
        <dbReference type="EMBL" id="CCM62338.1"/>
    </source>
</evidence>
<dbReference type="STRING" id="1229780.BN381_110004"/>
<sequence length="83" mass="9427">MWTRCKARSTVLPTTPADYESAAPMYRSEAVRKLLDCLIGAVAVRAGVEILHSDSDFVALARPTELRPPRFVGKRRCLRWCHR</sequence>
<keyword evidence="4" id="KW-0460">Magnesium</keyword>
<dbReference type="RefSeq" id="WP_012223660.1">
    <property type="nucleotide sequence ID" value="NZ_HG422565.1"/>
</dbReference>
<reference evidence="6 7" key="1">
    <citation type="journal article" date="2013" name="ISME J.">
        <title>Metabolic model for the filamentous 'Candidatus Microthrix parvicella' based on genomic and metagenomic analyses.</title>
        <authorList>
            <person name="Jon McIlroy S."/>
            <person name="Kristiansen R."/>
            <person name="Albertsen M."/>
            <person name="Michael Karst S."/>
            <person name="Rossetti S."/>
            <person name="Lund Nielsen J."/>
            <person name="Tandoi V."/>
            <person name="James Seviour R."/>
            <person name="Nielsen P.H."/>
        </authorList>
    </citation>
    <scope>NUCLEOTIDE SEQUENCE [LARGE SCALE GENOMIC DNA]</scope>
    <source>
        <strain evidence="6 7">RN1</strain>
    </source>
</reference>
<feature type="domain" description="PIN" evidence="5">
    <location>
        <begin position="7"/>
        <end position="62"/>
    </location>
</feature>
<gene>
    <name evidence="6" type="ORF">BN381_110004</name>
</gene>
<protein>
    <recommendedName>
        <fullName evidence="5">PIN domain-containing protein</fullName>
    </recommendedName>
</protein>
<dbReference type="Proteomes" id="UP000018291">
    <property type="component" value="Unassembled WGS sequence"/>
</dbReference>
<comment type="caution">
    <text evidence="6">The sequence shown here is derived from an EMBL/GenBank/DDBJ whole genome shotgun (WGS) entry which is preliminary data.</text>
</comment>
<evidence type="ECO:0000313" key="7">
    <source>
        <dbReference type="Proteomes" id="UP000018291"/>
    </source>
</evidence>
<dbReference type="Pfam" id="PF01850">
    <property type="entry name" value="PIN"/>
    <property type="match status" value="1"/>
</dbReference>
<accession>R4YWI4</accession>
<dbReference type="GO" id="GO:0004518">
    <property type="term" value="F:nuclease activity"/>
    <property type="evidence" value="ECO:0007669"/>
    <property type="project" value="UniProtKB-KW"/>
</dbReference>
<evidence type="ECO:0000256" key="3">
    <source>
        <dbReference type="ARBA" id="ARBA00022801"/>
    </source>
</evidence>
<evidence type="ECO:0000256" key="1">
    <source>
        <dbReference type="ARBA" id="ARBA00022722"/>
    </source>
</evidence>
<keyword evidence="2" id="KW-0479">Metal-binding</keyword>
<dbReference type="EMBL" id="CANL01000003">
    <property type="protein sequence ID" value="CCM62338.1"/>
    <property type="molecule type" value="Genomic_DNA"/>
</dbReference>
<dbReference type="GO" id="GO:0016787">
    <property type="term" value="F:hydrolase activity"/>
    <property type="evidence" value="ECO:0007669"/>
    <property type="project" value="UniProtKB-KW"/>
</dbReference>